<dbReference type="GO" id="GO:0043565">
    <property type="term" value="F:sequence-specific DNA binding"/>
    <property type="evidence" value="ECO:0007669"/>
    <property type="project" value="TreeGrafter"/>
</dbReference>
<dbReference type="AlphaFoldDB" id="A0A8S3SVP6"/>
<keyword evidence="1 5" id="KW-0238">DNA-binding</keyword>
<dbReference type="Pfam" id="PF00046">
    <property type="entry name" value="Homeodomain"/>
    <property type="match status" value="1"/>
</dbReference>
<comment type="similarity">
    <text evidence="4">Belongs to the H2.0 homeobox family.</text>
</comment>
<evidence type="ECO:0000256" key="6">
    <source>
        <dbReference type="RuleBase" id="RU000682"/>
    </source>
</evidence>
<dbReference type="CDD" id="cd00086">
    <property type="entry name" value="homeodomain"/>
    <property type="match status" value="1"/>
</dbReference>
<evidence type="ECO:0000256" key="1">
    <source>
        <dbReference type="ARBA" id="ARBA00023125"/>
    </source>
</evidence>
<dbReference type="EMBL" id="CAJPWZ010001819">
    <property type="protein sequence ID" value="CAG2224826.1"/>
    <property type="molecule type" value="Genomic_DNA"/>
</dbReference>
<keyword evidence="3 5" id="KW-0539">Nucleus</keyword>
<dbReference type="Gene3D" id="1.10.10.60">
    <property type="entry name" value="Homeodomain-like"/>
    <property type="match status" value="1"/>
</dbReference>
<reference evidence="9" key="1">
    <citation type="submission" date="2021-03" db="EMBL/GenBank/DDBJ databases">
        <authorList>
            <person name="Bekaert M."/>
        </authorList>
    </citation>
    <scope>NUCLEOTIDE SEQUENCE</scope>
</reference>
<dbReference type="PROSITE" id="PS50071">
    <property type="entry name" value="HOMEOBOX_2"/>
    <property type="match status" value="1"/>
</dbReference>
<dbReference type="InterPro" id="IPR009057">
    <property type="entry name" value="Homeodomain-like_sf"/>
</dbReference>
<dbReference type="PROSITE" id="PS00027">
    <property type="entry name" value="HOMEOBOX_1"/>
    <property type="match status" value="1"/>
</dbReference>
<keyword evidence="2 5" id="KW-0371">Homeobox</keyword>
<name>A0A8S3SVP6_MYTED</name>
<dbReference type="InterPro" id="IPR017970">
    <property type="entry name" value="Homeobox_CS"/>
</dbReference>
<dbReference type="PANTHER" id="PTHR46808">
    <property type="entry name" value="H2.0-LIKE HOMEOBOX PROTEIN"/>
    <property type="match status" value="1"/>
</dbReference>
<dbReference type="PRINTS" id="PR00024">
    <property type="entry name" value="HOMEOBOX"/>
</dbReference>
<dbReference type="InterPro" id="IPR000047">
    <property type="entry name" value="HTH_motif"/>
</dbReference>
<comment type="subcellular location">
    <subcellularLocation>
        <location evidence="5 6">Nucleus</location>
    </subcellularLocation>
</comment>
<feature type="region of interest" description="Disordered" evidence="7">
    <location>
        <begin position="256"/>
        <end position="291"/>
    </location>
</feature>
<dbReference type="InterPro" id="IPR001356">
    <property type="entry name" value="HD"/>
</dbReference>
<feature type="domain" description="Homeobox" evidence="8">
    <location>
        <begin position="194"/>
        <end position="254"/>
    </location>
</feature>
<dbReference type="InterPro" id="IPR052497">
    <property type="entry name" value="H2.0_Homeobox_TF"/>
</dbReference>
<dbReference type="Proteomes" id="UP000683360">
    <property type="component" value="Unassembled WGS sequence"/>
</dbReference>
<evidence type="ECO:0000313" key="9">
    <source>
        <dbReference type="EMBL" id="CAG2224826.1"/>
    </source>
</evidence>
<proteinExistence type="inferred from homology"/>
<gene>
    <name evidence="9" type="ORF">MEDL_38000</name>
</gene>
<accession>A0A8S3SVP6</accession>
<evidence type="ECO:0000256" key="3">
    <source>
        <dbReference type="ARBA" id="ARBA00023242"/>
    </source>
</evidence>
<evidence type="ECO:0000256" key="4">
    <source>
        <dbReference type="ARBA" id="ARBA00038504"/>
    </source>
</evidence>
<evidence type="ECO:0000313" key="10">
    <source>
        <dbReference type="Proteomes" id="UP000683360"/>
    </source>
</evidence>
<dbReference type="OrthoDB" id="6159439at2759"/>
<organism evidence="9 10">
    <name type="scientific">Mytilus edulis</name>
    <name type="common">Blue mussel</name>
    <dbReference type="NCBI Taxonomy" id="6550"/>
    <lineage>
        <taxon>Eukaryota</taxon>
        <taxon>Metazoa</taxon>
        <taxon>Spiralia</taxon>
        <taxon>Lophotrochozoa</taxon>
        <taxon>Mollusca</taxon>
        <taxon>Bivalvia</taxon>
        <taxon>Autobranchia</taxon>
        <taxon>Pteriomorphia</taxon>
        <taxon>Mytilida</taxon>
        <taxon>Mytiloidea</taxon>
        <taxon>Mytilidae</taxon>
        <taxon>Mytilinae</taxon>
        <taxon>Mytilus</taxon>
    </lineage>
</organism>
<dbReference type="PRINTS" id="PR00031">
    <property type="entry name" value="HTHREPRESSR"/>
</dbReference>
<dbReference type="InterPro" id="IPR020479">
    <property type="entry name" value="HD_metazoa"/>
</dbReference>
<dbReference type="GO" id="GO:0000981">
    <property type="term" value="F:DNA-binding transcription factor activity, RNA polymerase II-specific"/>
    <property type="evidence" value="ECO:0007669"/>
    <property type="project" value="InterPro"/>
</dbReference>
<dbReference type="SUPFAM" id="SSF46689">
    <property type="entry name" value="Homeodomain-like"/>
    <property type="match status" value="1"/>
</dbReference>
<dbReference type="PANTHER" id="PTHR46808:SF1">
    <property type="entry name" value="H2.0-LIKE HOMEOBOX PROTEIN"/>
    <property type="match status" value="1"/>
</dbReference>
<dbReference type="SMART" id="SM00389">
    <property type="entry name" value="HOX"/>
    <property type="match status" value="1"/>
</dbReference>
<keyword evidence="10" id="KW-1185">Reference proteome</keyword>
<feature type="compositionally biased region" description="Basic and acidic residues" evidence="7">
    <location>
        <begin position="256"/>
        <end position="282"/>
    </location>
</feature>
<comment type="caution">
    <text evidence="9">The sequence shown here is derived from an EMBL/GenBank/DDBJ whole genome shotgun (WGS) entry which is preliminary data.</text>
</comment>
<dbReference type="GO" id="GO:0005634">
    <property type="term" value="C:nucleus"/>
    <property type="evidence" value="ECO:0007669"/>
    <property type="project" value="UniProtKB-SubCell"/>
</dbReference>
<evidence type="ECO:0000256" key="2">
    <source>
        <dbReference type="ARBA" id="ARBA00023155"/>
    </source>
</evidence>
<evidence type="ECO:0000256" key="5">
    <source>
        <dbReference type="PROSITE-ProRule" id="PRU00108"/>
    </source>
</evidence>
<feature type="DNA-binding region" description="Homeobox" evidence="5">
    <location>
        <begin position="196"/>
        <end position="255"/>
    </location>
</feature>
<evidence type="ECO:0000256" key="7">
    <source>
        <dbReference type="SAM" id="MobiDB-lite"/>
    </source>
</evidence>
<protein>
    <submittedName>
        <fullName evidence="9">HLX1</fullName>
    </submittedName>
</protein>
<evidence type="ECO:0000259" key="8">
    <source>
        <dbReference type="PROSITE" id="PS50071"/>
    </source>
</evidence>
<sequence length="291" mass="33951">MRLFIDAEVVMIWIQVRHKLKSSLLKNSKMYQDGCYGCNQSLLWPGYRTYPRKPTSFHIMDILHIRQEQQTPSALGPLQDFCRTKSVENIVSPINQERLPIIGTPKDLKFGINRILSEDFGHKSPIVHENRNKFSLTRTCDCGSPSCSVLMFSQMSSHPFNSPHYTLYHSETETLPGPYSILNDDTCTNGQSKRKRSWSRAVFSNLQRKGLEKRFEVQKYVTKPDRRQLAAMLGLTDAQVKVWFQNRRMKWRHMQQMKEKELSEQKRDTTEKHCSSKEKIDDLESDSEQSS</sequence>